<evidence type="ECO:0000256" key="1">
    <source>
        <dbReference type="SAM" id="MobiDB-lite"/>
    </source>
</evidence>
<name>A0A9P4HN76_9PEZI</name>
<feature type="transmembrane region" description="Helical" evidence="2">
    <location>
        <begin position="242"/>
        <end position="263"/>
    </location>
</feature>
<dbReference type="EMBL" id="ML978796">
    <property type="protein sequence ID" value="KAF2083366.1"/>
    <property type="molecule type" value="Genomic_DNA"/>
</dbReference>
<keyword evidence="2" id="KW-1133">Transmembrane helix</keyword>
<feature type="transmembrane region" description="Helical" evidence="2">
    <location>
        <begin position="41"/>
        <end position="60"/>
    </location>
</feature>
<dbReference type="AlphaFoldDB" id="A0A9P4HN76"/>
<dbReference type="OrthoDB" id="5287295at2759"/>
<feature type="compositionally biased region" description="Low complexity" evidence="1">
    <location>
        <begin position="521"/>
        <end position="538"/>
    </location>
</feature>
<comment type="caution">
    <text evidence="3">The sequence shown here is derived from an EMBL/GenBank/DDBJ whole genome shotgun (WGS) entry which is preliminary data.</text>
</comment>
<dbReference type="Proteomes" id="UP000799776">
    <property type="component" value="Unassembled WGS sequence"/>
</dbReference>
<feature type="transmembrane region" description="Helical" evidence="2">
    <location>
        <begin position="101"/>
        <end position="131"/>
    </location>
</feature>
<feature type="transmembrane region" description="Helical" evidence="2">
    <location>
        <begin position="143"/>
        <end position="165"/>
    </location>
</feature>
<keyword evidence="2" id="KW-0812">Transmembrane</keyword>
<keyword evidence="2" id="KW-0472">Membrane</keyword>
<feature type="region of interest" description="Disordered" evidence="1">
    <location>
        <begin position="726"/>
        <end position="769"/>
    </location>
</feature>
<protein>
    <recommendedName>
        <fullName evidence="5">Glycoside hydrolase protein</fullName>
    </recommendedName>
</protein>
<keyword evidence="4" id="KW-1185">Reference proteome</keyword>
<feature type="region of interest" description="Disordered" evidence="1">
    <location>
        <begin position="560"/>
        <end position="599"/>
    </location>
</feature>
<feature type="compositionally biased region" description="Low complexity" evidence="1">
    <location>
        <begin position="584"/>
        <end position="596"/>
    </location>
</feature>
<feature type="transmembrane region" description="Helical" evidence="2">
    <location>
        <begin position="12"/>
        <end position="34"/>
    </location>
</feature>
<evidence type="ECO:0008006" key="5">
    <source>
        <dbReference type="Google" id="ProtNLM"/>
    </source>
</evidence>
<accession>A0A9P4HN76</accession>
<evidence type="ECO:0000313" key="3">
    <source>
        <dbReference type="EMBL" id="KAF2083366.1"/>
    </source>
</evidence>
<organism evidence="3 4">
    <name type="scientific">Saccharata proteae CBS 121410</name>
    <dbReference type="NCBI Taxonomy" id="1314787"/>
    <lineage>
        <taxon>Eukaryota</taxon>
        <taxon>Fungi</taxon>
        <taxon>Dikarya</taxon>
        <taxon>Ascomycota</taxon>
        <taxon>Pezizomycotina</taxon>
        <taxon>Dothideomycetes</taxon>
        <taxon>Dothideomycetes incertae sedis</taxon>
        <taxon>Botryosphaeriales</taxon>
        <taxon>Saccharataceae</taxon>
        <taxon>Saccharata</taxon>
    </lineage>
</organism>
<evidence type="ECO:0000256" key="2">
    <source>
        <dbReference type="SAM" id="Phobius"/>
    </source>
</evidence>
<feature type="compositionally biased region" description="Polar residues" evidence="1">
    <location>
        <begin position="495"/>
        <end position="505"/>
    </location>
</feature>
<feature type="region of interest" description="Disordered" evidence="1">
    <location>
        <begin position="639"/>
        <end position="698"/>
    </location>
</feature>
<feature type="region of interest" description="Disordered" evidence="1">
    <location>
        <begin position="435"/>
        <end position="541"/>
    </location>
</feature>
<proteinExistence type="predicted"/>
<evidence type="ECO:0000313" key="4">
    <source>
        <dbReference type="Proteomes" id="UP000799776"/>
    </source>
</evidence>
<reference evidence="3" key="1">
    <citation type="journal article" date="2020" name="Stud. Mycol.">
        <title>101 Dothideomycetes genomes: a test case for predicting lifestyles and emergence of pathogens.</title>
        <authorList>
            <person name="Haridas S."/>
            <person name="Albert R."/>
            <person name="Binder M."/>
            <person name="Bloem J."/>
            <person name="Labutti K."/>
            <person name="Salamov A."/>
            <person name="Andreopoulos B."/>
            <person name="Baker S."/>
            <person name="Barry K."/>
            <person name="Bills G."/>
            <person name="Bluhm B."/>
            <person name="Cannon C."/>
            <person name="Castanera R."/>
            <person name="Culley D."/>
            <person name="Daum C."/>
            <person name="Ezra D."/>
            <person name="Gonzalez J."/>
            <person name="Henrissat B."/>
            <person name="Kuo A."/>
            <person name="Liang C."/>
            <person name="Lipzen A."/>
            <person name="Lutzoni F."/>
            <person name="Magnuson J."/>
            <person name="Mondo S."/>
            <person name="Nolan M."/>
            <person name="Ohm R."/>
            <person name="Pangilinan J."/>
            <person name="Park H.-J."/>
            <person name="Ramirez L."/>
            <person name="Alfaro M."/>
            <person name="Sun H."/>
            <person name="Tritt A."/>
            <person name="Yoshinaga Y."/>
            <person name="Zwiers L.-H."/>
            <person name="Turgeon B."/>
            <person name="Goodwin S."/>
            <person name="Spatafora J."/>
            <person name="Crous P."/>
            <person name="Grigoriev I."/>
        </authorList>
    </citation>
    <scope>NUCLEOTIDE SEQUENCE</scope>
    <source>
        <strain evidence="3">CBS 121410</strain>
    </source>
</reference>
<feature type="compositionally biased region" description="Polar residues" evidence="1">
    <location>
        <begin position="653"/>
        <end position="665"/>
    </location>
</feature>
<feature type="region of interest" description="Disordered" evidence="1">
    <location>
        <begin position="216"/>
        <end position="236"/>
    </location>
</feature>
<feature type="compositionally biased region" description="Low complexity" evidence="1">
    <location>
        <begin position="216"/>
        <end position="231"/>
    </location>
</feature>
<feature type="transmembrane region" description="Helical" evidence="2">
    <location>
        <begin position="171"/>
        <end position="199"/>
    </location>
</feature>
<sequence length="769" mass="84110">MGEALPSELIGLAVIVNVLSFGAVLLGFLCIFMLYRHEERFSYILLLSIFCTLGGILGLIQHMDYTMNWKSIMIARWQVSQKPSYNSSMMLGKSDPGWRSILSWMTIYCYNVDSLLVLFWAITLFIGTFNIRMRSLQKKVMSIILKITATSLPAVMLGIASIDVVHNSPAAFLVVINAIMFSCLTLGSMLVLAVLYKYLLSREIFKRIFAATSSMTSGSTSRNATSTTASGPTSRSSTDKWLIVRFGVIMAILLIFEAAVIVYELVNFRRNQQETSTPDPAPDLSMEQTRVDLIQYIPGAAPPIIAFLVFGTTATFRKEYAKAFRRIFCCMNRSRGRKAPRWLKIRPHTGSARALAFRHGDVEMIEASSKESGHTFNVQESEVCISPIPSAMKRAEADWLETRPVQPVRIQRTTSFSRTSARSPEPLYSVAIWSGNRSSTTPSLPRRFQKATTPDTGLVSPRNLQQMSPGDFWRPSTDALVGASRPRSVSAGPTLVSTQPPSRNGLSPKVVDASTLPRTADPPGSSPRSPSRNASRKAPLLRLHTDADIIAPGQVYRSAQHIPPVPPIPAATHWRQNSIGDPQSPLSRSSTSSTPRKVGFSEPLVIPSVLPSVIRESDALSGPNESYLSLAPSESSAYTSSLSEEMHPAPLFSPTSSYHSRSGSATPVLGDQRDGARRTAQYGGSLRPPSPVSFAHDSVPRRPHVLRDQASTSSLLFIQGTEFSPNHCPAVARPPSPPTLPRLNSAPPAAPRRSRTPPPVPLDVFDGPL</sequence>
<gene>
    <name evidence="3" type="ORF">K490DRAFT_69884</name>
</gene>